<evidence type="ECO:0000256" key="1">
    <source>
        <dbReference type="SAM" id="Phobius"/>
    </source>
</evidence>
<dbReference type="EMBL" id="JBFNQN010000015">
    <property type="protein sequence ID" value="MEW9266978.1"/>
    <property type="molecule type" value="Genomic_DNA"/>
</dbReference>
<keyword evidence="1" id="KW-0812">Transmembrane</keyword>
<proteinExistence type="predicted"/>
<dbReference type="Proteomes" id="UP001555826">
    <property type="component" value="Unassembled WGS sequence"/>
</dbReference>
<name>A0ABV3PC73_9ACTN</name>
<feature type="transmembrane region" description="Helical" evidence="1">
    <location>
        <begin position="6"/>
        <end position="29"/>
    </location>
</feature>
<keyword evidence="3" id="KW-1185">Reference proteome</keyword>
<comment type="caution">
    <text evidence="2">The sequence shown here is derived from an EMBL/GenBank/DDBJ whole genome shotgun (WGS) entry which is preliminary data.</text>
</comment>
<feature type="transmembrane region" description="Helical" evidence="1">
    <location>
        <begin position="86"/>
        <end position="105"/>
    </location>
</feature>
<dbReference type="RefSeq" id="WP_367640144.1">
    <property type="nucleotide sequence ID" value="NZ_JBFNQN010000015.1"/>
</dbReference>
<feature type="transmembrane region" description="Helical" evidence="1">
    <location>
        <begin position="41"/>
        <end position="59"/>
    </location>
</feature>
<reference evidence="2 3" key="1">
    <citation type="submission" date="2024-07" db="EMBL/GenBank/DDBJ databases">
        <authorList>
            <person name="Thanompreechachai J."/>
            <person name="Duangmal K."/>
        </authorList>
    </citation>
    <scope>NUCLEOTIDE SEQUENCE [LARGE SCALE GENOMIC DNA]</scope>
    <source>
        <strain evidence="2 3">KCTC 19886</strain>
    </source>
</reference>
<gene>
    <name evidence="2" type="ORF">AB1207_19685</name>
</gene>
<sequence>MEPLTLARTLSVVNTALAGVGVLAAQAAYDDPRRLRRTATWGGLGLALGAALTASDALWTRATRDRTASPEDDHADDVVLAAPETALLLGHLGVAAATTPLWLVGRRVPARLRARGVQRPNLLLGVPLGLGYAALVAGVERTYARERTAALTS</sequence>
<protein>
    <submittedName>
        <fullName evidence="2">Uncharacterized protein</fullName>
    </submittedName>
</protein>
<accession>A0ABV3PC73</accession>
<organism evidence="2 3">
    <name type="scientific">Kineococcus endophyticus</name>
    <dbReference type="NCBI Taxonomy" id="1181883"/>
    <lineage>
        <taxon>Bacteria</taxon>
        <taxon>Bacillati</taxon>
        <taxon>Actinomycetota</taxon>
        <taxon>Actinomycetes</taxon>
        <taxon>Kineosporiales</taxon>
        <taxon>Kineosporiaceae</taxon>
        <taxon>Kineococcus</taxon>
    </lineage>
</organism>
<keyword evidence="1" id="KW-0472">Membrane</keyword>
<evidence type="ECO:0000313" key="2">
    <source>
        <dbReference type="EMBL" id="MEW9266978.1"/>
    </source>
</evidence>
<evidence type="ECO:0000313" key="3">
    <source>
        <dbReference type="Proteomes" id="UP001555826"/>
    </source>
</evidence>
<keyword evidence="1" id="KW-1133">Transmembrane helix</keyword>